<feature type="modified residue" description="N6-(pyridoxal phosphate)lysine" evidence="4">
    <location>
        <position position="3"/>
    </location>
</feature>
<dbReference type="EMBL" id="BSYJ01000007">
    <property type="protein sequence ID" value="GMG88663.1"/>
    <property type="molecule type" value="Genomic_DNA"/>
</dbReference>
<dbReference type="SUPFAM" id="SSF51419">
    <property type="entry name" value="PLP-binding barrel"/>
    <property type="match status" value="1"/>
</dbReference>
<dbReference type="InterPro" id="IPR011079">
    <property type="entry name" value="Ala_racemase_C"/>
</dbReference>
<dbReference type="Proteomes" id="UP001224392">
    <property type="component" value="Unassembled WGS sequence"/>
</dbReference>
<feature type="active site" description="Proton acceptor; specific for D-alanine" evidence="4">
    <location>
        <position position="3"/>
    </location>
</feature>
<organism evidence="6 7">
    <name type="scientific">Biformimicrobium ophioploci</name>
    <dbReference type="NCBI Taxonomy" id="3036711"/>
    <lineage>
        <taxon>Bacteria</taxon>
        <taxon>Pseudomonadati</taxon>
        <taxon>Pseudomonadota</taxon>
        <taxon>Gammaproteobacteria</taxon>
        <taxon>Cellvibrionales</taxon>
        <taxon>Microbulbiferaceae</taxon>
        <taxon>Biformimicrobium</taxon>
    </lineage>
</organism>
<evidence type="ECO:0000313" key="6">
    <source>
        <dbReference type="EMBL" id="GMG88663.1"/>
    </source>
</evidence>
<protein>
    <recommendedName>
        <fullName evidence="4">Alanine racemase</fullName>
        <ecNumber evidence="4">5.1.1.1</ecNumber>
    </recommendedName>
</protein>
<proteinExistence type="inferred from homology"/>
<comment type="similarity">
    <text evidence="4">Belongs to the alanine racemase family.</text>
</comment>
<dbReference type="EC" id="5.1.1.1" evidence="4"/>
<dbReference type="PANTHER" id="PTHR30511">
    <property type="entry name" value="ALANINE RACEMASE"/>
    <property type="match status" value="1"/>
</dbReference>
<dbReference type="InterPro" id="IPR029066">
    <property type="entry name" value="PLP-binding_barrel"/>
</dbReference>
<evidence type="ECO:0000259" key="5">
    <source>
        <dbReference type="SMART" id="SM01005"/>
    </source>
</evidence>
<dbReference type="InterPro" id="IPR001608">
    <property type="entry name" value="Ala_racemase_N"/>
</dbReference>
<dbReference type="HAMAP" id="MF_01201">
    <property type="entry name" value="Ala_racemase"/>
    <property type="match status" value="1"/>
</dbReference>
<dbReference type="NCBIfam" id="TIGR00492">
    <property type="entry name" value="alr"/>
    <property type="match status" value="1"/>
</dbReference>
<dbReference type="InterPro" id="IPR009006">
    <property type="entry name" value="Ala_racemase/Decarboxylase_C"/>
</dbReference>
<dbReference type="InterPro" id="IPR000821">
    <property type="entry name" value="Ala_racemase"/>
</dbReference>
<evidence type="ECO:0000313" key="7">
    <source>
        <dbReference type="Proteomes" id="UP001224392"/>
    </source>
</evidence>
<sequence>MVKADAYGLGVAKVAPALYREGCRDFFVATQAEGVRLGALLPDDARIIILSGVRPGREKECALAGLVPTLVNTAQVQSWASCCRALGIPAPSVLKMDSGMGRLGLSAREVRGLLAQPELLKALNPCMFISHLACADEPAHPLNQQQLSLFSALAAEVRAVLPDIVLSLANSSGIFLGEAYHFDLVRPGAALYGINPEPENPNPLCAVVQLSLPVIQIRHVEKDCTVGYGAAGKMPAGGVMAVARGGYADGLLRAQSNRGSGEVAGVRVPMVGTISMDSTMFDISALPEPQRSEIKEIEVINRNLTVDEVARHAGTIGYEVLTSLGSRYFRRYLKT</sequence>
<evidence type="ECO:0000256" key="3">
    <source>
        <dbReference type="ARBA" id="ARBA00023235"/>
    </source>
</evidence>
<feature type="binding site" evidence="4">
    <location>
        <position position="276"/>
    </location>
    <ligand>
        <name>substrate</name>
    </ligand>
</feature>
<dbReference type="Pfam" id="PF00842">
    <property type="entry name" value="Ala_racemase_C"/>
    <property type="match status" value="1"/>
</dbReference>
<keyword evidence="2 4" id="KW-0663">Pyridoxal phosphate</keyword>
<dbReference type="Gene3D" id="2.40.37.10">
    <property type="entry name" value="Lyase, Ornithine Decarboxylase, Chain A, domain 1"/>
    <property type="match status" value="1"/>
</dbReference>
<feature type="domain" description="Alanine racemase C-terminal" evidence="5">
    <location>
        <begin position="207"/>
        <end position="333"/>
    </location>
</feature>
<comment type="catalytic activity">
    <reaction evidence="4">
        <text>L-alanine = D-alanine</text>
        <dbReference type="Rhea" id="RHEA:20249"/>
        <dbReference type="ChEBI" id="CHEBI:57416"/>
        <dbReference type="ChEBI" id="CHEBI:57972"/>
        <dbReference type="EC" id="5.1.1.1"/>
    </reaction>
</comment>
<feature type="binding site" evidence="4">
    <location>
        <position position="102"/>
    </location>
    <ligand>
        <name>substrate</name>
    </ligand>
</feature>
<dbReference type="PANTHER" id="PTHR30511:SF0">
    <property type="entry name" value="ALANINE RACEMASE, CATABOLIC-RELATED"/>
    <property type="match status" value="1"/>
</dbReference>
<dbReference type="CDD" id="cd00430">
    <property type="entry name" value="PLPDE_III_AR"/>
    <property type="match status" value="1"/>
</dbReference>
<dbReference type="PRINTS" id="PR00992">
    <property type="entry name" value="ALARACEMASE"/>
</dbReference>
<comment type="cofactor">
    <cofactor evidence="1 4">
        <name>pyridoxal 5'-phosphate</name>
        <dbReference type="ChEBI" id="CHEBI:597326"/>
    </cofactor>
</comment>
<accession>A0ABQ6M2T5</accession>
<keyword evidence="3 4" id="KW-0413">Isomerase</keyword>
<comment type="pathway">
    <text evidence="4">Amino-acid biosynthesis; D-alanine biosynthesis; D-alanine from L-alanine: step 1/1.</text>
</comment>
<comment type="function">
    <text evidence="4">Catalyzes the interconversion of L-alanine and D-alanine. May also act on other amino acids.</text>
</comment>
<dbReference type="Gene3D" id="3.20.20.10">
    <property type="entry name" value="Alanine racemase"/>
    <property type="match status" value="1"/>
</dbReference>
<feature type="active site" description="Proton acceptor; specific for L-alanine" evidence="4">
    <location>
        <position position="228"/>
    </location>
</feature>
<dbReference type="SMART" id="SM01005">
    <property type="entry name" value="Ala_racemase_C"/>
    <property type="match status" value="1"/>
</dbReference>
<gene>
    <name evidence="6" type="primary">alr_2</name>
    <name evidence="6" type="ORF">MNKW57_29840</name>
</gene>
<name>A0ABQ6M2T5_9GAMM</name>
<dbReference type="Pfam" id="PF01168">
    <property type="entry name" value="Ala_racemase_N"/>
    <property type="match status" value="1"/>
</dbReference>
<evidence type="ECO:0000256" key="4">
    <source>
        <dbReference type="HAMAP-Rule" id="MF_01201"/>
    </source>
</evidence>
<evidence type="ECO:0000256" key="1">
    <source>
        <dbReference type="ARBA" id="ARBA00001933"/>
    </source>
</evidence>
<keyword evidence="7" id="KW-1185">Reference proteome</keyword>
<comment type="caution">
    <text evidence="6">The sequence shown here is derived from an EMBL/GenBank/DDBJ whole genome shotgun (WGS) entry which is preliminary data.</text>
</comment>
<reference evidence="6 7" key="1">
    <citation type="submission" date="2023-04" db="EMBL/GenBank/DDBJ databases">
        <title>Marinobulbifer ophiurae gen. nov., sp. Nov., isolate from tissue of brittle star Ophioplocus japonicus.</title>
        <authorList>
            <person name="Kawano K."/>
            <person name="Sawayama S."/>
            <person name="Nakagawa S."/>
        </authorList>
    </citation>
    <scope>NUCLEOTIDE SEQUENCE [LARGE SCALE GENOMIC DNA]</scope>
    <source>
        <strain evidence="6 7">NKW57</strain>
    </source>
</reference>
<dbReference type="SUPFAM" id="SSF50621">
    <property type="entry name" value="Alanine racemase C-terminal domain-like"/>
    <property type="match status" value="1"/>
</dbReference>
<evidence type="ECO:0000256" key="2">
    <source>
        <dbReference type="ARBA" id="ARBA00022898"/>
    </source>
</evidence>